<feature type="region of interest" description="Disordered" evidence="1">
    <location>
        <begin position="1"/>
        <end position="37"/>
    </location>
</feature>
<evidence type="ECO:0000313" key="2">
    <source>
        <dbReference type="EMBL" id="MFC6013856.1"/>
    </source>
</evidence>
<dbReference type="EMBL" id="JBHSQN010000015">
    <property type="protein sequence ID" value="MFC6013856.1"/>
    <property type="molecule type" value="Genomic_DNA"/>
</dbReference>
<comment type="caution">
    <text evidence="2">The sequence shown here is derived from an EMBL/GenBank/DDBJ whole genome shotgun (WGS) entry which is preliminary data.</text>
</comment>
<evidence type="ECO:0000313" key="3">
    <source>
        <dbReference type="Proteomes" id="UP001596223"/>
    </source>
</evidence>
<name>A0ABW1JWJ9_9NOCA</name>
<reference evidence="3" key="1">
    <citation type="journal article" date="2019" name="Int. J. Syst. Evol. Microbiol.">
        <title>The Global Catalogue of Microorganisms (GCM) 10K type strain sequencing project: providing services to taxonomists for standard genome sequencing and annotation.</title>
        <authorList>
            <consortium name="The Broad Institute Genomics Platform"/>
            <consortium name="The Broad Institute Genome Sequencing Center for Infectious Disease"/>
            <person name="Wu L."/>
            <person name="Ma J."/>
        </authorList>
    </citation>
    <scope>NUCLEOTIDE SEQUENCE [LARGE SCALE GENOMIC DNA]</scope>
    <source>
        <strain evidence="3">CCUG 36956</strain>
    </source>
</reference>
<sequence length="162" mass="17501">MGTTQTTGNAPDLASTPSHGGMVNRRRPNRTAFSPRPSVAERLEAAENLLDGSVSDAGGVWSRAVAWILRLALEQAVDQLWAQVAPELMRCPMRAQLLALRVYAGPEAAGQVGALWAALSRAAHHSDYEMAPGVTDLRRWGDQTRELARVLELAPLAHQPFG</sequence>
<protein>
    <submittedName>
        <fullName evidence="2">Uncharacterized protein</fullName>
    </submittedName>
</protein>
<dbReference type="Proteomes" id="UP001596223">
    <property type="component" value="Unassembled WGS sequence"/>
</dbReference>
<proteinExistence type="predicted"/>
<keyword evidence="3" id="KW-1185">Reference proteome</keyword>
<accession>A0ABW1JWJ9</accession>
<gene>
    <name evidence="2" type="ORF">ACFP3H_22610</name>
</gene>
<evidence type="ECO:0000256" key="1">
    <source>
        <dbReference type="SAM" id="MobiDB-lite"/>
    </source>
</evidence>
<dbReference type="RefSeq" id="WP_378609005.1">
    <property type="nucleotide sequence ID" value="NZ_JBHSQN010000015.1"/>
</dbReference>
<organism evidence="2 3">
    <name type="scientific">Nocardia lasii</name>
    <dbReference type="NCBI Taxonomy" id="1616107"/>
    <lineage>
        <taxon>Bacteria</taxon>
        <taxon>Bacillati</taxon>
        <taxon>Actinomycetota</taxon>
        <taxon>Actinomycetes</taxon>
        <taxon>Mycobacteriales</taxon>
        <taxon>Nocardiaceae</taxon>
        <taxon>Nocardia</taxon>
    </lineage>
</organism>